<feature type="transmembrane region" description="Helical" evidence="6">
    <location>
        <begin position="44"/>
        <end position="63"/>
    </location>
</feature>
<feature type="transmembrane region" description="Helical" evidence="6">
    <location>
        <begin position="246"/>
        <end position="266"/>
    </location>
</feature>
<evidence type="ECO:0000313" key="8">
    <source>
        <dbReference type="Proteomes" id="UP000003280"/>
    </source>
</evidence>
<evidence type="ECO:0000256" key="5">
    <source>
        <dbReference type="ARBA" id="ARBA00023136"/>
    </source>
</evidence>
<keyword evidence="5 6" id="KW-0472">Membrane</keyword>
<dbReference type="InterPro" id="IPR003339">
    <property type="entry name" value="ABC/ECF_trnsptr_transmembrane"/>
</dbReference>
<name>E0NN07_9FIRM</name>
<dbReference type="Proteomes" id="UP000003280">
    <property type="component" value="Unassembled WGS sequence"/>
</dbReference>
<dbReference type="PANTHER" id="PTHR34857:SF2">
    <property type="entry name" value="SLL0384 PROTEIN"/>
    <property type="match status" value="1"/>
</dbReference>
<dbReference type="STRING" id="862517.HMPREF9225_1546"/>
<feature type="transmembrane region" description="Helical" evidence="6">
    <location>
        <begin position="75"/>
        <end position="99"/>
    </location>
</feature>
<dbReference type="EMBL" id="AEEH01000048">
    <property type="protein sequence ID" value="EFM24680.1"/>
    <property type="molecule type" value="Genomic_DNA"/>
</dbReference>
<dbReference type="AlphaFoldDB" id="E0NN07"/>
<comment type="caution">
    <text evidence="7">The sequence shown here is derived from an EMBL/GenBank/DDBJ whole genome shotgun (WGS) entry which is preliminary data.</text>
</comment>
<dbReference type="OrthoDB" id="8075495at2"/>
<dbReference type="Pfam" id="PF02361">
    <property type="entry name" value="CbiQ"/>
    <property type="match status" value="1"/>
</dbReference>
<evidence type="ECO:0000256" key="1">
    <source>
        <dbReference type="ARBA" id="ARBA00004141"/>
    </source>
</evidence>
<feature type="transmembrane region" description="Helical" evidence="6">
    <location>
        <begin position="105"/>
        <end position="128"/>
    </location>
</feature>
<reference evidence="7 8" key="1">
    <citation type="submission" date="2010-07" db="EMBL/GenBank/DDBJ databases">
        <authorList>
            <person name="Muzny D."/>
            <person name="Qin X."/>
            <person name="Deng J."/>
            <person name="Jiang H."/>
            <person name="Liu Y."/>
            <person name="Qu J."/>
            <person name="Song X.-Z."/>
            <person name="Zhang L."/>
            <person name="Thornton R."/>
            <person name="Coyle M."/>
            <person name="Francisco L."/>
            <person name="Jackson L."/>
            <person name="Javaid M."/>
            <person name="Korchina V."/>
            <person name="Kovar C."/>
            <person name="Mata R."/>
            <person name="Mathew T."/>
            <person name="Ngo R."/>
            <person name="Nguyen L."/>
            <person name="Nguyen N."/>
            <person name="Okwuonu G."/>
            <person name="Ongeri F."/>
            <person name="Pham C."/>
            <person name="Simmons D."/>
            <person name="Wilczek-Boney K."/>
            <person name="Hale W."/>
            <person name="Jakkamsetti A."/>
            <person name="Pham P."/>
            <person name="Ruth R."/>
            <person name="San Lucas F."/>
            <person name="Warren J."/>
            <person name="Zhang J."/>
            <person name="Zhao Z."/>
            <person name="Zhou C."/>
            <person name="Zhu D."/>
            <person name="Lee S."/>
            <person name="Bess C."/>
            <person name="Blankenburg K."/>
            <person name="Forbes L."/>
            <person name="Fu Q."/>
            <person name="Gubbala S."/>
            <person name="Hirani K."/>
            <person name="Jayaseelan J.C."/>
            <person name="Lara F."/>
            <person name="Munidasa M."/>
            <person name="Palculict T."/>
            <person name="Patil S."/>
            <person name="Pu L.-L."/>
            <person name="Saada N."/>
            <person name="Tang L."/>
            <person name="Weissenberger G."/>
            <person name="Zhu Y."/>
            <person name="Hemphill L."/>
            <person name="Shang Y."/>
            <person name="Youmans B."/>
            <person name="Ayvaz T."/>
            <person name="Ross M."/>
            <person name="Santibanez J."/>
            <person name="Aqrawi P."/>
            <person name="Gross S."/>
            <person name="Joshi V."/>
            <person name="Fowler G."/>
            <person name="Nazareth L."/>
            <person name="Reid J."/>
            <person name="Worley K."/>
            <person name="Petrosino J."/>
            <person name="Highlander S."/>
            <person name="Gibbs R."/>
        </authorList>
    </citation>
    <scope>NUCLEOTIDE SEQUENCE [LARGE SCALE GENOMIC DNA]</scope>
    <source>
        <strain evidence="7 8">ATCC BAA-1640</strain>
    </source>
</reference>
<accession>E0NN07</accession>
<evidence type="ECO:0000256" key="4">
    <source>
        <dbReference type="ARBA" id="ARBA00022989"/>
    </source>
</evidence>
<dbReference type="HOGENOM" id="CLU_056469_2_2_9"/>
<dbReference type="CDD" id="cd16914">
    <property type="entry name" value="EcfT"/>
    <property type="match status" value="1"/>
</dbReference>
<protein>
    <submittedName>
        <fullName evidence="7">Cobalt transport protein</fullName>
    </submittedName>
</protein>
<organism evidence="7 8">
    <name type="scientific">Peptoniphilus duerdenii ATCC BAA-1640</name>
    <dbReference type="NCBI Taxonomy" id="862517"/>
    <lineage>
        <taxon>Bacteria</taxon>
        <taxon>Bacillati</taxon>
        <taxon>Bacillota</taxon>
        <taxon>Tissierellia</taxon>
        <taxon>Tissierellales</taxon>
        <taxon>Peptoniphilaceae</taxon>
        <taxon>Peptoniphilus</taxon>
    </lineage>
</organism>
<dbReference type="GO" id="GO:0005886">
    <property type="term" value="C:plasma membrane"/>
    <property type="evidence" value="ECO:0007669"/>
    <property type="project" value="UniProtKB-ARBA"/>
</dbReference>
<evidence type="ECO:0000313" key="7">
    <source>
        <dbReference type="EMBL" id="EFM24680.1"/>
    </source>
</evidence>
<evidence type="ECO:0000256" key="2">
    <source>
        <dbReference type="ARBA" id="ARBA00022475"/>
    </source>
</evidence>
<keyword evidence="4 6" id="KW-1133">Transmembrane helix</keyword>
<dbReference type="PANTHER" id="PTHR34857">
    <property type="entry name" value="SLL0384 PROTEIN"/>
    <property type="match status" value="1"/>
</dbReference>
<comment type="subcellular location">
    <subcellularLocation>
        <location evidence="1">Membrane</location>
        <topology evidence="1">Multi-pass membrane protein</topology>
    </subcellularLocation>
</comment>
<dbReference type="eggNOG" id="COG0619">
    <property type="taxonomic scope" value="Bacteria"/>
</dbReference>
<sequence length="267" mass="29987">MLKDINLGQYYPGESKIHRYDPRLKILSVMFFIVQLFFVKNLYLFIPQIIFLTIVTIASGLKFKTVFKGLRPLRWIILITFVINLLFVGGTVLFSFLFITVTKESLVLATTTSTRIVLLVWGSSILTLTTSPIQLTDGIESLLKPMKVVGLPAHEISMMMTIALRFIPTLIEETDKIMKAQKARGADFESGNVINRAKNLVPLLVPLFISSFRRADDLATAMESRCYNGGQGRTKLNKAVIKSSDILLFIISLIFYSAIIAASILMR</sequence>
<dbReference type="RefSeq" id="WP_008902321.1">
    <property type="nucleotide sequence ID" value="NZ_GL397071.1"/>
</dbReference>
<gene>
    <name evidence="7" type="ORF">HMPREF9225_1546</name>
</gene>
<keyword evidence="3 6" id="KW-0812">Transmembrane</keyword>
<keyword evidence="2" id="KW-1003">Cell membrane</keyword>
<evidence type="ECO:0000256" key="6">
    <source>
        <dbReference type="SAM" id="Phobius"/>
    </source>
</evidence>
<keyword evidence="8" id="KW-1185">Reference proteome</keyword>
<dbReference type="InterPro" id="IPR051611">
    <property type="entry name" value="ECF_transporter_component"/>
</dbReference>
<proteinExistence type="predicted"/>
<evidence type="ECO:0000256" key="3">
    <source>
        <dbReference type="ARBA" id="ARBA00022692"/>
    </source>
</evidence>